<feature type="compositionally biased region" description="Basic and acidic residues" evidence="7">
    <location>
        <begin position="131"/>
        <end position="142"/>
    </location>
</feature>
<dbReference type="InterPro" id="IPR051643">
    <property type="entry name" value="Transcr_Reg_ZincFinger"/>
</dbReference>
<dbReference type="Gene3D" id="3.30.160.60">
    <property type="entry name" value="Classic Zinc Finger"/>
    <property type="match status" value="3"/>
</dbReference>
<evidence type="ECO:0000256" key="7">
    <source>
        <dbReference type="SAM" id="MobiDB-lite"/>
    </source>
</evidence>
<feature type="compositionally biased region" description="Basic and acidic residues" evidence="7">
    <location>
        <begin position="149"/>
        <end position="164"/>
    </location>
</feature>
<feature type="region of interest" description="Disordered" evidence="7">
    <location>
        <begin position="192"/>
        <end position="244"/>
    </location>
</feature>
<dbReference type="PANTHER" id="PTHR24396">
    <property type="entry name" value="ZINC FINGER PROTEIN"/>
    <property type="match status" value="1"/>
</dbReference>
<keyword evidence="4" id="KW-0862">Zinc</keyword>
<feature type="region of interest" description="Disordered" evidence="7">
    <location>
        <begin position="511"/>
        <end position="537"/>
    </location>
</feature>
<dbReference type="InterPro" id="IPR013087">
    <property type="entry name" value="Znf_C2H2_type"/>
</dbReference>
<dbReference type="PANTHER" id="PTHR24396:SF22">
    <property type="entry name" value="PROTEIN WIZ"/>
    <property type="match status" value="1"/>
</dbReference>
<feature type="compositionally biased region" description="Basic and acidic residues" evidence="7">
    <location>
        <begin position="212"/>
        <end position="228"/>
    </location>
</feature>
<name>A0AAD3R9S1_LATJO</name>
<feature type="non-terminal residue" evidence="9">
    <location>
        <position position="1"/>
    </location>
</feature>
<feature type="compositionally biased region" description="Acidic residues" evidence="7">
    <location>
        <begin position="89"/>
        <end position="100"/>
    </location>
</feature>
<evidence type="ECO:0000256" key="3">
    <source>
        <dbReference type="ARBA" id="ARBA00022771"/>
    </source>
</evidence>
<feature type="compositionally biased region" description="Polar residues" evidence="7">
    <location>
        <begin position="583"/>
        <end position="594"/>
    </location>
</feature>
<feature type="domain" description="C2H2-type" evidence="8">
    <location>
        <begin position="873"/>
        <end position="895"/>
    </location>
</feature>
<organism evidence="9 10">
    <name type="scientific">Lates japonicus</name>
    <name type="common">Japanese lates</name>
    <dbReference type="NCBI Taxonomy" id="270547"/>
    <lineage>
        <taxon>Eukaryota</taxon>
        <taxon>Metazoa</taxon>
        <taxon>Chordata</taxon>
        <taxon>Craniata</taxon>
        <taxon>Vertebrata</taxon>
        <taxon>Euteleostomi</taxon>
        <taxon>Actinopterygii</taxon>
        <taxon>Neopterygii</taxon>
        <taxon>Teleostei</taxon>
        <taxon>Neoteleostei</taxon>
        <taxon>Acanthomorphata</taxon>
        <taxon>Carangaria</taxon>
        <taxon>Carangaria incertae sedis</taxon>
        <taxon>Centropomidae</taxon>
        <taxon>Lates</taxon>
    </lineage>
</organism>
<feature type="domain" description="C2H2-type" evidence="8">
    <location>
        <begin position="340"/>
        <end position="367"/>
    </location>
</feature>
<feature type="region of interest" description="Disordered" evidence="7">
    <location>
        <begin position="579"/>
        <end position="635"/>
    </location>
</feature>
<dbReference type="SMART" id="SM00355">
    <property type="entry name" value="ZnF_C2H2"/>
    <property type="match status" value="6"/>
</dbReference>
<keyword evidence="2" id="KW-0479">Metal-binding</keyword>
<evidence type="ECO:0000256" key="4">
    <source>
        <dbReference type="ARBA" id="ARBA00022833"/>
    </source>
</evidence>
<feature type="compositionally biased region" description="Acidic residues" evidence="7">
    <location>
        <begin position="199"/>
        <end position="211"/>
    </location>
</feature>
<feature type="region of interest" description="Disordered" evidence="7">
    <location>
        <begin position="270"/>
        <end position="291"/>
    </location>
</feature>
<evidence type="ECO:0000313" key="10">
    <source>
        <dbReference type="Proteomes" id="UP001279410"/>
    </source>
</evidence>
<feature type="compositionally biased region" description="Polar residues" evidence="7">
    <location>
        <begin position="683"/>
        <end position="699"/>
    </location>
</feature>
<feature type="region of interest" description="Disordered" evidence="7">
    <location>
        <begin position="36"/>
        <end position="180"/>
    </location>
</feature>
<feature type="domain" description="C2H2-type" evidence="8">
    <location>
        <begin position="497"/>
        <end position="524"/>
    </location>
</feature>
<protein>
    <submittedName>
        <fullName evidence="9">Protein Wiz-like isoform X1</fullName>
    </submittedName>
</protein>
<evidence type="ECO:0000313" key="9">
    <source>
        <dbReference type="EMBL" id="GLD60361.1"/>
    </source>
</evidence>
<evidence type="ECO:0000259" key="8">
    <source>
        <dbReference type="PROSITE" id="PS50157"/>
    </source>
</evidence>
<evidence type="ECO:0000256" key="6">
    <source>
        <dbReference type="PROSITE-ProRule" id="PRU00042"/>
    </source>
</evidence>
<sequence length="937" mass="102953">MEPEGPLTPGTSYGPPPFNSAQTFLSCTLQSSCSPNGRDGLMSAKCSWGHAGDEDSVQTEGTQPSADPGKSAQRRFRSSAFPSSLSWDSDSEKETLDEEELQHFSNPHGLAAHSPGSPSAGLRLDSEDNQEPEKVQHLHSKTDTSTPVEGHDDNNESTKTEEPNTSKLGPAELADSKVWNVSDGDELFLSKVKLKEGCQMEEEADNSEGDEEEKKPKGKETKESERDVYTFPGDSDPESPPPAPWAHCTFIQRCRKKRVLLRPFSGLGSLKRTSPETGQQRVSLQKSKTSEMAQLNRGAGVYDFEEIGEGAVEEPIKFRDRGGKRDKEEESGVEPGREIFTCVECSIYFKKQVHLQEHMVEHCQSGSGGGRRLGKGGRFRCVECGWNLPNRLALADHHKRHQESRLKILEEIEKLNEHGKTRENQKLDSKVVMQDASAVSIPGKVSDLEIGTSPPLSPAPVSTPEADPALVHSDATPPNSVRSTAQARAVSAYRRRFVCTKCNFSTRTSQALANHSKTHNRKKPVLQANSPPPGSPSCLASTSLACGHCAFLTSSQTVLREHQKLAHPGQFSISGAQADETGQHAQSNVGTQISKPILDSDRLSGSRSPPDAAQGKSQQGVTASEDSTTPDGAAARPAGQVVFKCVGNRRFSRRGKAWTELAKFHPRLDDDKLPESEEEVQDEYQSTELDSELSQQEASSPGGEKRHTRARSNTDDSSAQQSGTLSLPPEKNVKDEGKQEVEKDGKVFFLRRSTRVTAAPAEIDSDDDDDDIDEERVRRFLSEGILDEDKDEIDEDAEALKSVERKCPYCPDRFHNGIGLANHVRGHLNRVGVSYNVRHFISPEEVNAIEKKFSYQKKKKKVANFDPDTFSVMHCEFCSAGFDTRAGLSSHARAHLRDFGITNWDVTISPIHILRELFSSRPDLVIPTAPPRSLASP</sequence>
<feature type="domain" description="C2H2-type" evidence="8">
    <location>
        <begin position="379"/>
        <end position="406"/>
    </location>
</feature>
<accession>A0AAD3R9S1</accession>
<dbReference type="EMBL" id="BRZM01000041">
    <property type="protein sequence ID" value="GLD60361.1"/>
    <property type="molecule type" value="Genomic_DNA"/>
</dbReference>
<dbReference type="GO" id="GO:0008270">
    <property type="term" value="F:zinc ion binding"/>
    <property type="evidence" value="ECO:0007669"/>
    <property type="project" value="UniProtKB-KW"/>
</dbReference>
<dbReference type="PROSITE" id="PS00028">
    <property type="entry name" value="ZINC_FINGER_C2H2_1"/>
    <property type="match status" value="4"/>
</dbReference>
<keyword evidence="3 6" id="KW-0863">Zinc-finger</keyword>
<keyword evidence="5" id="KW-0539">Nucleus</keyword>
<comment type="caution">
    <text evidence="9">The sequence shown here is derived from an EMBL/GenBank/DDBJ whole genome shotgun (WGS) entry which is preliminary data.</text>
</comment>
<keyword evidence="10" id="KW-1185">Reference proteome</keyword>
<dbReference type="GO" id="GO:0005634">
    <property type="term" value="C:nucleus"/>
    <property type="evidence" value="ECO:0007669"/>
    <property type="project" value="UniProtKB-SubCell"/>
</dbReference>
<gene>
    <name evidence="9" type="ORF">AKAME5_001226700</name>
</gene>
<dbReference type="Proteomes" id="UP001279410">
    <property type="component" value="Unassembled WGS sequence"/>
</dbReference>
<dbReference type="PROSITE" id="PS50157">
    <property type="entry name" value="ZINC_FINGER_C2H2_2"/>
    <property type="match status" value="4"/>
</dbReference>
<dbReference type="GO" id="GO:0000978">
    <property type="term" value="F:RNA polymerase II cis-regulatory region sequence-specific DNA binding"/>
    <property type="evidence" value="ECO:0007669"/>
    <property type="project" value="TreeGrafter"/>
</dbReference>
<feature type="region of interest" description="Disordered" evidence="7">
    <location>
        <begin position="444"/>
        <end position="483"/>
    </location>
</feature>
<dbReference type="AlphaFoldDB" id="A0AAD3R9S1"/>
<proteinExistence type="predicted"/>
<evidence type="ECO:0000256" key="1">
    <source>
        <dbReference type="ARBA" id="ARBA00004123"/>
    </source>
</evidence>
<comment type="subcellular location">
    <subcellularLocation>
        <location evidence="1">Nucleus</location>
    </subcellularLocation>
</comment>
<reference evidence="9" key="1">
    <citation type="submission" date="2022-08" db="EMBL/GenBank/DDBJ databases">
        <title>Genome sequencing of akame (Lates japonicus).</title>
        <authorList>
            <person name="Hashiguchi Y."/>
            <person name="Takahashi H."/>
        </authorList>
    </citation>
    <scope>NUCLEOTIDE SEQUENCE</scope>
    <source>
        <strain evidence="9">Kochi</strain>
    </source>
</reference>
<dbReference type="GO" id="GO:0000981">
    <property type="term" value="F:DNA-binding transcription factor activity, RNA polymerase II-specific"/>
    <property type="evidence" value="ECO:0007669"/>
    <property type="project" value="TreeGrafter"/>
</dbReference>
<feature type="compositionally biased region" description="Polar residues" evidence="7">
    <location>
        <begin position="715"/>
        <end position="725"/>
    </location>
</feature>
<feature type="compositionally biased region" description="Basic and acidic residues" evidence="7">
    <location>
        <begin position="731"/>
        <end position="740"/>
    </location>
</feature>
<feature type="compositionally biased region" description="Polar residues" evidence="7">
    <location>
        <begin position="271"/>
        <end position="291"/>
    </location>
</feature>
<feature type="compositionally biased region" description="Polar residues" evidence="7">
    <location>
        <begin position="615"/>
        <end position="630"/>
    </location>
</feature>
<evidence type="ECO:0000256" key="5">
    <source>
        <dbReference type="ARBA" id="ARBA00023242"/>
    </source>
</evidence>
<evidence type="ECO:0000256" key="2">
    <source>
        <dbReference type="ARBA" id="ARBA00022723"/>
    </source>
</evidence>
<feature type="region of interest" description="Disordered" evidence="7">
    <location>
        <begin position="669"/>
        <end position="740"/>
    </location>
</feature>